<protein>
    <recommendedName>
        <fullName evidence="4 12">4-hydroxy-tetrahydrodipicolinate synthase</fullName>
        <shortName evidence="12">HTPA synthase</shortName>
        <ecNumber evidence="4 12">4.3.3.7</ecNumber>
    </recommendedName>
</protein>
<evidence type="ECO:0000256" key="1">
    <source>
        <dbReference type="ARBA" id="ARBA00003294"/>
    </source>
</evidence>
<evidence type="ECO:0000256" key="7">
    <source>
        <dbReference type="ARBA" id="ARBA00022915"/>
    </source>
</evidence>
<dbReference type="GO" id="GO:0009089">
    <property type="term" value="P:lysine biosynthetic process via diaminopimelate"/>
    <property type="evidence" value="ECO:0007669"/>
    <property type="project" value="UniProtKB-UniRule"/>
</dbReference>
<dbReference type="InterPro" id="IPR020624">
    <property type="entry name" value="Schiff_base-form_aldolases_CS"/>
</dbReference>
<gene>
    <name evidence="12 16" type="primary">dapA</name>
    <name evidence="16" type="ORF">IAA86_03410</name>
</gene>
<comment type="caution">
    <text evidence="12">Was originally thought to be a dihydrodipicolinate synthase (DHDPS), catalyzing the condensation of (S)-aspartate-beta-semialdehyde [(S)-ASA] and pyruvate to dihydrodipicolinate (DHDP). However, it was shown in E.coli that the product of the enzymatic reaction is not dihydrodipicolinate but in fact (4S)-4-hydroxy-2,3,4,5-tetrahydro-(2S)-dipicolinic acid (HTPA), and that the consecutive dehydration reaction leading to DHDP is not spontaneous but catalyzed by DapB.</text>
</comment>
<proteinExistence type="inferred from homology"/>
<comment type="similarity">
    <text evidence="3 12 13">Belongs to the DapA family.</text>
</comment>
<evidence type="ECO:0000256" key="9">
    <source>
        <dbReference type="ARBA" id="ARBA00023239"/>
    </source>
</evidence>
<dbReference type="PROSITE" id="PS00665">
    <property type="entry name" value="DHDPS_1"/>
    <property type="match status" value="1"/>
</dbReference>
<sequence length="301" mass="32926">MAIRYDAGEVITAMVTPFNEKREIDYPAVEKLARHLADNGSDAILVAGTTGESPTLTHDEEYELLYAVKGTVSGDAKIIMGAGSNSTRTAVDVAKKVETLGADAILSVVPYYNKPNQQGMIEHFGAIAKSTNLPIILYNIPSRTGVNMLPQTVAFLAKEYSNIVALKQSNSDLDLISELKAQCPKDFAIYCGDDSLTLPMLSLGAHGVVSVASHVVGEEIKSMIHNYKSGQVKAARNMHQTLFPLFKKLFMAPNPVPVKAVLSRLKLIENYVRRPLFELNELERSELFDCLNSVLDALKNN</sequence>
<organism evidence="16 17">
    <name type="scientific">Candidatus Galligastranaerophilus intestinavium</name>
    <dbReference type="NCBI Taxonomy" id="2840836"/>
    <lineage>
        <taxon>Bacteria</taxon>
        <taxon>Candidatus Galligastranaerophilus</taxon>
    </lineage>
</organism>
<comment type="pathway">
    <text evidence="2 12">Amino-acid biosynthesis; L-lysine biosynthesis via DAP pathway; (S)-tetrahydrodipicolinate from L-aspartate: step 3/4.</text>
</comment>
<feature type="active site" description="Proton donor/acceptor" evidence="12 14">
    <location>
        <position position="138"/>
    </location>
</feature>
<evidence type="ECO:0000256" key="5">
    <source>
        <dbReference type="ARBA" id="ARBA00022490"/>
    </source>
</evidence>
<dbReference type="InterPro" id="IPR005263">
    <property type="entry name" value="DapA"/>
</dbReference>
<dbReference type="Pfam" id="PF00701">
    <property type="entry name" value="DHDPS"/>
    <property type="match status" value="1"/>
</dbReference>
<keyword evidence="9 12" id="KW-0456">Lyase</keyword>
<dbReference type="SUPFAM" id="SSF51569">
    <property type="entry name" value="Aldolase"/>
    <property type="match status" value="1"/>
</dbReference>
<dbReference type="GO" id="GO:0005829">
    <property type="term" value="C:cytosol"/>
    <property type="evidence" value="ECO:0007669"/>
    <property type="project" value="TreeGrafter"/>
</dbReference>
<comment type="function">
    <text evidence="1 12">Catalyzes the condensation of (S)-aspartate-beta-semialdehyde [(S)-ASA] and pyruvate to 4-hydroxy-tetrahydrodipicolinate (HTPA).</text>
</comment>
<dbReference type="PIRSF" id="PIRSF001365">
    <property type="entry name" value="DHDPS"/>
    <property type="match status" value="1"/>
</dbReference>
<feature type="site" description="Part of a proton relay during catalysis" evidence="12">
    <location>
        <position position="49"/>
    </location>
</feature>
<evidence type="ECO:0000256" key="4">
    <source>
        <dbReference type="ARBA" id="ARBA00012086"/>
    </source>
</evidence>
<dbReference type="EC" id="4.3.3.7" evidence="4 12"/>
<evidence type="ECO:0000256" key="14">
    <source>
        <dbReference type="PIRSR" id="PIRSR001365-1"/>
    </source>
</evidence>
<dbReference type="PROSITE" id="PS00666">
    <property type="entry name" value="DHDPS_2"/>
    <property type="match status" value="1"/>
</dbReference>
<evidence type="ECO:0000313" key="17">
    <source>
        <dbReference type="Proteomes" id="UP000886865"/>
    </source>
</evidence>
<dbReference type="GO" id="GO:0019877">
    <property type="term" value="P:diaminopimelate biosynthetic process"/>
    <property type="evidence" value="ECO:0007669"/>
    <property type="project" value="UniProtKB-UniRule"/>
</dbReference>
<comment type="caution">
    <text evidence="16">The sequence shown here is derived from an EMBL/GenBank/DDBJ whole genome shotgun (WGS) entry which is preliminary data.</text>
</comment>
<dbReference type="InterPro" id="IPR013785">
    <property type="entry name" value="Aldolase_TIM"/>
</dbReference>
<keyword evidence="10 12" id="KW-0704">Schiff base</keyword>
<dbReference type="NCBIfam" id="TIGR00674">
    <property type="entry name" value="dapA"/>
    <property type="match status" value="1"/>
</dbReference>
<dbReference type="HAMAP" id="MF_00418">
    <property type="entry name" value="DapA"/>
    <property type="match status" value="1"/>
</dbReference>
<dbReference type="InterPro" id="IPR002220">
    <property type="entry name" value="DapA-like"/>
</dbReference>
<dbReference type="CDD" id="cd00950">
    <property type="entry name" value="DHDPS"/>
    <property type="match status" value="1"/>
</dbReference>
<dbReference type="AlphaFoldDB" id="A0A9D1FHQ4"/>
<feature type="binding site" evidence="12 15">
    <location>
        <position position="50"/>
    </location>
    <ligand>
        <name>pyruvate</name>
        <dbReference type="ChEBI" id="CHEBI:15361"/>
    </ligand>
</feature>
<keyword evidence="7 12" id="KW-0220">Diaminopimelate biosynthesis</keyword>
<feature type="binding site" evidence="12 15">
    <location>
        <position position="209"/>
    </location>
    <ligand>
        <name>pyruvate</name>
        <dbReference type="ChEBI" id="CHEBI:15361"/>
    </ligand>
</feature>
<evidence type="ECO:0000313" key="16">
    <source>
        <dbReference type="EMBL" id="HIS74051.1"/>
    </source>
</evidence>
<dbReference type="PANTHER" id="PTHR12128:SF66">
    <property type="entry name" value="4-HYDROXY-2-OXOGLUTARATE ALDOLASE, MITOCHONDRIAL"/>
    <property type="match status" value="1"/>
</dbReference>
<evidence type="ECO:0000256" key="6">
    <source>
        <dbReference type="ARBA" id="ARBA00022605"/>
    </source>
</evidence>
<reference evidence="16" key="1">
    <citation type="submission" date="2020-10" db="EMBL/GenBank/DDBJ databases">
        <authorList>
            <person name="Gilroy R."/>
        </authorList>
    </citation>
    <scope>NUCLEOTIDE SEQUENCE</scope>
    <source>
        <strain evidence="16">CHK152-2871</strain>
    </source>
</reference>
<dbReference type="EMBL" id="DVJQ01000029">
    <property type="protein sequence ID" value="HIS74051.1"/>
    <property type="molecule type" value="Genomic_DNA"/>
</dbReference>
<dbReference type="PRINTS" id="PR00146">
    <property type="entry name" value="DHPICSNTHASE"/>
</dbReference>
<evidence type="ECO:0000256" key="11">
    <source>
        <dbReference type="ARBA" id="ARBA00047836"/>
    </source>
</evidence>
<dbReference type="Gene3D" id="3.20.20.70">
    <property type="entry name" value="Aldolase class I"/>
    <property type="match status" value="1"/>
</dbReference>
<dbReference type="GO" id="GO:0008840">
    <property type="term" value="F:4-hydroxy-tetrahydrodipicolinate synthase activity"/>
    <property type="evidence" value="ECO:0007669"/>
    <property type="project" value="UniProtKB-UniRule"/>
</dbReference>
<dbReference type="Proteomes" id="UP000886865">
    <property type="component" value="Unassembled WGS sequence"/>
</dbReference>
<evidence type="ECO:0000256" key="3">
    <source>
        <dbReference type="ARBA" id="ARBA00007592"/>
    </source>
</evidence>
<comment type="subunit">
    <text evidence="12">Homotetramer; dimer of dimers.</text>
</comment>
<evidence type="ECO:0000256" key="15">
    <source>
        <dbReference type="PIRSR" id="PIRSR001365-2"/>
    </source>
</evidence>
<evidence type="ECO:0000256" key="13">
    <source>
        <dbReference type="PIRNR" id="PIRNR001365"/>
    </source>
</evidence>
<comment type="catalytic activity">
    <reaction evidence="11 12">
        <text>L-aspartate 4-semialdehyde + pyruvate = (2S,4S)-4-hydroxy-2,3,4,5-tetrahydrodipicolinate + H2O + H(+)</text>
        <dbReference type="Rhea" id="RHEA:34171"/>
        <dbReference type="ChEBI" id="CHEBI:15361"/>
        <dbReference type="ChEBI" id="CHEBI:15377"/>
        <dbReference type="ChEBI" id="CHEBI:15378"/>
        <dbReference type="ChEBI" id="CHEBI:67139"/>
        <dbReference type="ChEBI" id="CHEBI:537519"/>
        <dbReference type="EC" id="4.3.3.7"/>
    </reaction>
</comment>
<dbReference type="InterPro" id="IPR020625">
    <property type="entry name" value="Schiff_base-form_aldolases_AS"/>
</dbReference>
<evidence type="ECO:0000256" key="8">
    <source>
        <dbReference type="ARBA" id="ARBA00023154"/>
    </source>
</evidence>
<evidence type="ECO:0000256" key="12">
    <source>
        <dbReference type="HAMAP-Rule" id="MF_00418"/>
    </source>
</evidence>
<feature type="site" description="Part of a proton relay during catalysis" evidence="12">
    <location>
        <position position="112"/>
    </location>
</feature>
<keyword evidence="8 12" id="KW-0457">Lysine biosynthesis</keyword>
<keyword evidence="5 12" id="KW-0963">Cytoplasm</keyword>
<keyword evidence="6 12" id="KW-0028">Amino-acid biosynthesis</keyword>
<comment type="subcellular location">
    <subcellularLocation>
        <location evidence="12">Cytoplasm</location>
    </subcellularLocation>
</comment>
<name>A0A9D1FHQ4_9BACT</name>
<dbReference type="SMART" id="SM01130">
    <property type="entry name" value="DHDPS"/>
    <property type="match status" value="1"/>
</dbReference>
<evidence type="ECO:0000256" key="10">
    <source>
        <dbReference type="ARBA" id="ARBA00023270"/>
    </source>
</evidence>
<accession>A0A9D1FHQ4</accession>
<evidence type="ECO:0000256" key="2">
    <source>
        <dbReference type="ARBA" id="ARBA00005120"/>
    </source>
</evidence>
<feature type="active site" description="Schiff-base intermediate with substrate" evidence="12 14">
    <location>
        <position position="167"/>
    </location>
</feature>
<reference evidence="16" key="2">
    <citation type="journal article" date="2021" name="PeerJ">
        <title>Extensive microbial diversity within the chicken gut microbiome revealed by metagenomics and culture.</title>
        <authorList>
            <person name="Gilroy R."/>
            <person name="Ravi A."/>
            <person name="Getino M."/>
            <person name="Pursley I."/>
            <person name="Horton D.L."/>
            <person name="Alikhan N.F."/>
            <person name="Baker D."/>
            <person name="Gharbi K."/>
            <person name="Hall N."/>
            <person name="Watson M."/>
            <person name="Adriaenssens E.M."/>
            <person name="Foster-Nyarko E."/>
            <person name="Jarju S."/>
            <person name="Secka A."/>
            <person name="Antonio M."/>
            <person name="Oren A."/>
            <person name="Chaudhuri R.R."/>
            <person name="La Ragione R."/>
            <person name="Hildebrand F."/>
            <person name="Pallen M.J."/>
        </authorList>
    </citation>
    <scope>NUCLEOTIDE SEQUENCE</scope>
    <source>
        <strain evidence="16">CHK152-2871</strain>
    </source>
</reference>
<dbReference type="PANTHER" id="PTHR12128">
    <property type="entry name" value="DIHYDRODIPICOLINATE SYNTHASE"/>
    <property type="match status" value="1"/>
</dbReference>